<keyword evidence="6" id="KW-1185">Reference proteome</keyword>
<name>A0ABX2T0A7_9BACL</name>
<organism evidence="5 6">
    <name type="scientific">Gemelliphila palaticanis</name>
    <dbReference type="NCBI Taxonomy" id="81950"/>
    <lineage>
        <taxon>Bacteria</taxon>
        <taxon>Bacillati</taxon>
        <taxon>Bacillota</taxon>
        <taxon>Bacilli</taxon>
        <taxon>Bacillales</taxon>
        <taxon>Gemellaceae</taxon>
        <taxon>Gemelliphila</taxon>
    </lineage>
</organism>
<dbReference type="SMART" id="SM01208">
    <property type="entry name" value="G5"/>
    <property type="match status" value="10"/>
</dbReference>
<dbReference type="InterPro" id="IPR008006">
    <property type="entry name" value="Peptidase_M26_N_dom"/>
</dbReference>
<feature type="region of interest" description="Disordered" evidence="3">
    <location>
        <begin position="407"/>
        <end position="428"/>
    </location>
</feature>
<accession>A0ABX2T0A7</accession>
<feature type="domain" description="G5" evidence="4">
    <location>
        <begin position="566"/>
        <end position="645"/>
    </location>
</feature>
<dbReference type="Gene3D" id="2.160.20.110">
    <property type="match status" value="1"/>
</dbReference>
<feature type="compositionally biased region" description="Low complexity" evidence="3">
    <location>
        <begin position="677"/>
        <end position="692"/>
    </location>
</feature>
<dbReference type="Pfam" id="PF05342">
    <property type="entry name" value="Peptidase_M26_N"/>
    <property type="match status" value="1"/>
</dbReference>
<feature type="domain" description="G5" evidence="4">
    <location>
        <begin position="711"/>
        <end position="791"/>
    </location>
</feature>
<evidence type="ECO:0000256" key="1">
    <source>
        <dbReference type="ARBA" id="ARBA00022729"/>
    </source>
</evidence>
<gene>
    <name evidence="5" type="ORF">HZY85_07445</name>
</gene>
<feature type="domain" description="G5" evidence="4">
    <location>
        <begin position="56"/>
        <end position="136"/>
    </location>
</feature>
<evidence type="ECO:0000256" key="3">
    <source>
        <dbReference type="SAM" id="MobiDB-lite"/>
    </source>
</evidence>
<dbReference type="Pfam" id="PF07501">
    <property type="entry name" value="G5"/>
    <property type="match status" value="5"/>
</dbReference>
<evidence type="ECO:0000313" key="6">
    <source>
        <dbReference type="Proteomes" id="UP000531840"/>
    </source>
</evidence>
<feature type="domain" description="G5" evidence="4">
    <location>
        <begin position="278"/>
        <end position="357"/>
    </location>
</feature>
<comment type="caution">
    <text evidence="5">The sequence shown here is derived from an EMBL/GenBank/DDBJ whole genome shotgun (WGS) entry which is preliminary data.</text>
</comment>
<dbReference type="Gene3D" id="2.20.230.10">
    <property type="entry name" value="Resuscitation-promoting factor rpfb"/>
    <property type="match status" value="11"/>
</dbReference>
<keyword evidence="1" id="KW-0732">Signal</keyword>
<feature type="compositionally biased region" description="Low complexity" evidence="3">
    <location>
        <begin position="255"/>
        <end position="276"/>
    </location>
</feature>
<dbReference type="Proteomes" id="UP000531840">
    <property type="component" value="Unassembled WGS sequence"/>
</dbReference>
<feature type="compositionally biased region" description="Low complexity" evidence="3">
    <location>
        <begin position="407"/>
        <end position="420"/>
    </location>
</feature>
<evidence type="ECO:0000259" key="4">
    <source>
        <dbReference type="PROSITE" id="PS51109"/>
    </source>
</evidence>
<keyword evidence="2" id="KW-0378">Hydrolase</keyword>
<dbReference type="PROSITE" id="PS51109">
    <property type="entry name" value="G5"/>
    <property type="match status" value="10"/>
</dbReference>
<dbReference type="EMBL" id="JACBYF010000021">
    <property type="protein sequence ID" value="NYS48004.1"/>
    <property type="molecule type" value="Genomic_DNA"/>
</dbReference>
<feature type="region of interest" description="Disordered" evidence="3">
    <location>
        <begin position="335"/>
        <end position="356"/>
    </location>
</feature>
<dbReference type="RefSeq" id="WP_179941787.1">
    <property type="nucleotide sequence ID" value="NZ_JACBYF010000021.1"/>
</dbReference>
<feature type="domain" description="G5" evidence="4">
    <location>
        <begin position="197"/>
        <end position="285"/>
    </location>
</feature>
<feature type="domain" description="G5" evidence="4">
    <location>
        <begin position="422"/>
        <end position="501"/>
    </location>
</feature>
<reference evidence="5 6" key="1">
    <citation type="submission" date="2020-07" db="EMBL/GenBank/DDBJ databases">
        <title>MOT database genomes.</title>
        <authorList>
            <person name="Joseph S."/>
            <person name="Aduse-Opoku J."/>
            <person name="Hashim A."/>
            <person name="Wade W."/>
            <person name="Curtis M."/>
        </authorList>
    </citation>
    <scope>NUCLEOTIDE SEQUENCE [LARGE SCALE GENOMIC DNA]</scope>
    <source>
        <strain evidence="5 6">CIP 106318</strain>
    </source>
</reference>
<dbReference type="Pfam" id="PF07580">
    <property type="entry name" value="Peptidase_M26_C"/>
    <property type="match status" value="1"/>
</dbReference>
<protein>
    <submittedName>
        <fullName evidence="5">G5 domain-containing protein</fullName>
    </submittedName>
</protein>
<feature type="region of interest" description="Disordered" evidence="3">
    <location>
        <begin position="479"/>
        <end position="500"/>
    </location>
</feature>
<proteinExistence type="predicted"/>
<feature type="domain" description="G5" evidence="4">
    <location>
        <begin position="350"/>
        <end position="429"/>
    </location>
</feature>
<feature type="domain" description="G5" evidence="4">
    <location>
        <begin position="1"/>
        <end position="39"/>
    </location>
</feature>
<evidence type="ECO:0000256" key="2">
    <source>
        <dbReference type="ARBA" id="ARBA00022801"/>
    </source>
</evidence>
<sequence length="2150" mass="239816">KTITTKNYILNGKVEKTEEISSEITKEVVNQIVKVGTKKKETTKPTDNLTTEEKPTVDFVEELSTRIESIPFTELEEKTDELYEGEREIKVVGVAGEKTITTKNYILNGKVEKTEEISSEITKEVVNQIVKVGTKKKETVTTEKEVVPYTTEYIENIEKEYGYVNVDVEGINGEKTITKSNNLVIDEKITTSPTTKVVSVGTKPTEEREQLDYTTVYEANPEAENGTRTDKVSGETGEVVRTTTYTVDRETGVVTPTTTETRTEPTTTETRTEPTTKVVSVGTKPTEEREQLDYTTVYEANPEAENGTRTDKVFGETGEVVRTTTYTVDRETGVVTPTTKETRTEPTTKVVSVGTKPTEERTPINYTTVYEANPEAENGTRTDKVSGVNGEVVRTTTYTVDRETGVVTPTTTETRTEPTTKVVSVGTKPTEEREQLDYTTVYEANPELDNGTRTDKVSGINGEVVRTTTYTVDRETGVVTPTTKETRTEPTTKVVSVGTKPTEEREQLDYTTVYEANPEAENGTRTDKVSGETGEVVRTTTYTVDRETGVVTPTTTETRTEPTTKVVSVGTKPKIVVTSIEKTVRYVADNNIPLDQQVVEEEGENGSTTKTTTYTLNTTDGSVTEQTSTVTVEPKERVIKVGTQPKVERTEEPIKVTYQANDNLAVGQEQEVSAGSPKVTTKTTTYNVNPTTGEVTSNEPQVQVEEGSPRVVEKGTKPTVVTEEINFETEYREDANKYKDTPNEVLVVGKKGLKTTTTTYTVNEDTGAVTPTTNITTKDPVNEVIKVGTKERVKPTLEISTVEKDIDAKAVTASFNLNDTSNTALSSKARLYKGNELVRELDISNIKENLIIDNLEYYKDYTLKTVLTYDLGNGQVSEEQIDVENFRLDYKKIEIKDIDEIGLYEKEGNNYIKRFSLNSIPNNVDNYFIKIKSDKFKEVLLPVKSVVEGDSGYYNVVASIPELVQDKNSAYKEDFTLKIDKAAPSEVGSYNSFKSLIDAIKANPTGTFKLASDMSASEVELDKSATSYIPVEFRGTLIGSIADKNYAIHDLVKPLFDKVNGASISKLDLKSVDIKTDDSLIGALAKVSNNSNITDVSVSGSVVGKSDVGGIFGRVENNSIVSNVSFEGIVRANNTANIANTLGGIAANLKSSSSITKAKVDIEAYITANEGKHKAGSLVGTVESSTLSDSYAKGSITNQGKAGQVGGVVGSTYYGGNVNNIVSEVATNANKVHGDSNYGRANITNVKLVNGVASGKDDKWSTNTISKEEATNLVQALGITTTLSDSSKSQKESLYTVDYSSVADAQSGREVAYHNIEKLMPFYNKELIVYYGNKVSTDSKLYNTKLIDVVSMSGNNIVTDISTNKNNIDKIMLHYADNTVSYMNVSFKEDFKNNHVTEYNLSGTDLIYTPEEMISDYGSLISKLTPILSAVNFDSPEVRAVVGLATDTDNKKLSRLYLEEQFNEVKANLNSNLLKVLSMNNSINTRGVAVESYILDKIKKDKEAFMIGLSYMQRWYNINYGDINTKDMSTFKFDFFGNNLVNTIDELIKIGKSGYDNIQASNNYTAYSNLLAKSKNKDDLFKYIESYRALFLPNKDNADWFKENSKAYIVETLSNVEELRNKQQTAARENPYTHRLYNRITQDNWQYRNMVLPLLTMKEESVYAITTLSTISFGGYERYRYDADIPNGDVKTYVRSLVDRASEWQRNHFDFWYKILSEENRAKLAKSVLNYDGFRYMDAPKQNSWKTLDDTEKSIQDFFGPVGKWYQSAGAIAYANGVFTHFAVGRILDRYGSATYTHEMVHNFDGNIYFGGYGRREGQGAELFAEGLLQSPDYIEQPVIGINHIFDGDPDTEKRMHTNKPNTRFNNATDLKNYFHGMFDVIYTLEYAEAQSLLSKSNDVKQQWFRKIENKYIVDKDNKETHAGNVIKALTSEDVAKLSTFESLIDNNILTRRNYSEGEKERNGYYTIALHAPLYAALSNEKGSPGDIMFRRMAFELLAAKGYEEAFVPYVSGKYGKEAQAGGSQTWSNWYGRYLPLITDTHVFNNILKSEYNSWADFKKAMYNERINKKELLKPITIRYELGAPNSTKTVTIENYAQLQALIDAAVEKDMTNIQRATEHAPASWVNLLKERVYNAYLNLTNDFTDSIYK</sequence>
<feature type="region of interest" description="Disordered" evidence="3">
    <location>
        <begin position="600"/>
        <end position="625"/>
    </location>
</feature>
<feature type="domain" description="G5" evidence="4">
    <location>
        <begin position="494"/>
        <end position="573"/>
    </location>
</feature>
<feature type="compositionally biased region" description="Low complexity" evidence="3">
    <location>
        <begin position="608"/>
        <end position="625"/>
    </location>
</feature>
<feature type="domain" description="G5" evidence="4">
    <location>
        <begin position="638"/>
        <end position="718"/>
    </location>
</feature>
<feature type="region of interest" description="Disordered" evidence="3">
    <location>
        <begin position="254"/>
        <end position="284"/>
    </location>
</feature>
<feature type="non-terminal residue" evidence="5">
    <location>
        <position position="1"/>
    </location>
</feature>
<feature type="region of interest" description="Disordered" evidence="3">
    <location>
        <begin position="670"/>
        <end position="711"/>
    </location>
</feature>
<dbReference type="InterPro" id="IPR011505">
    <property type="entry name" value="Peptidase_M26_C_dom"/>
</dbReference>
<dbReference type="InterPro" id="IPR011098">
    <property type="entry name" value="G5_dom"/>
</dbReference>
<evidence type="ECO:0000313" key="5">
    <source>
        <dbReference type="EMBL" id="NYS48004.1"/>
    </source>
</evidence>